<dbReference type="PANTHER" id="PTHR46330">
    <property type="entry name" value="TUMOR NECROSIS FACTOR RECEPTOR SUPERFAMILY MEMBER 10B"/>
    <property type="match status" value="1"/>
</dbReference>
<protein>
    <recommendedName>
        <fullName evidence="11">TNFR-Cys domain-containing protein</fullName>
    </recommendedName>
</protein>
<dbReference type="FunFam" id="2.10.50.10:FF:000004">
    <property type="entry name" value="Tumor necrosis factor receptor superfamily member 6"/>
    <property type="match status" value="1"/>
</dbReference>
<evidence type="ECO:0000256" key="6">
    <source>
        <dbReference type="ARBA" id="ARBA00023157"/>
    </source>
</evidence>
<dbReference type="Proteomes" id="UP001177744">
    <property type="component" value="Unassembled WGS sequence"/>
</dbReference>
<dbReference type="EMBL" id="JAULJE010000013">
    <property type="protein sequence ID" value="KAK1335347.1"/>
    <property type="molecule type" value="Genomic_DNA"/>
</dbReference>
<feature type="disulfide bond" evidence="9">
    <location>
        <begin position="155"/>
        <end position="168"/>
    </location>
</feature>
<dbReference type="Pfam" id="PF00020">
    <property type="entry name" value="TNFR_c6"/>
    <property type="match status" value="3"/>
</dbReference>
<dbReference type="InterPro" id="IPR034062">
    <property type="entry name" value="TNFRSF26_N"/>
</dbReference>
<keyword evidence="5" id="KW-0472">Membrane</keyword>
<evidence type="ECO:0000256" key="9">
    <source>
        <dbReference type="PROSITE-ProRule" id="PRU00206"/>
    </source>
</evidence>
<evidence type="ECO:0000256" key="4">
    <source>
        <dbReference type="ARBA" id="ARBA00022737"/>
    </source>
</evidence>
<keyword evidence="4" id="KW-0677">Repeat</keyword>
<comment type="subcellular location">
    <subcellularLocation>
        <location evidence="1">Membrane</location>
    </subcellularLocation>
</comment>
<keyword evidence="6 9" id="KW-1015">Disulfide bond</keyword>
<dbReference type="PANTHER" id="PTHR46330:SF16">
    <property type="entry name" value="TUMOR NECROSIS FACTOR RECEPTOR SUPERFAMILY MEMBER 22"/>
    <property type="match status" value="1"/>
</dbReference>
<evidence type="ECO:0000256" key="3">
    <source>
        <dbReference type="ARBA" id="ARBA00022729"/>
    </source>
</evidence>
<feature type="disulfide bond" evidence="9">
    <location>
        <begin position="95"/>
        <end position="110"/>
    </location>
</feature>
<proteinExistence type="predicted"/>
<feature type="region of interest" description="Disordered" evidence="10">
    <location>
        <begin position="348"/>
        <end position="367"/>
    </location>
</feature>
<gene>
    <name evidence="12" type="ORF">QTO34_003133</name>
</gene>
<feature type="repeat" description="TNFR-Cys" evidence="9">
    <location>
        <begin position="94"/>
        <end position="134"/>
    </location>
</feature>
<comment type="caution">
    <text evidence="12">The sequence shown here is derived from an EMBL/GenBank/DDBJ whole genome shotgun (WGS) entry which is preliminary data.</text>
</comment>
<dbReference type="GO" id="GO:0005886">
    <property type="term" value="C:plasma membrane"/>
    <property type="evidence" value="ECO:0007669"/>
    <property type="project" value="TreeGrafter"/>
</dbReference>
<name>A0AA40HQA7_CNENI</name>
<keyword evidence="3" id="KW-0732">Signal</keyword>
<accession>A0AA40HQA7</accession>
<dbReference type="SUPFAM" id="SSF57586">
    <property type="entry name" value="TNF receptor-like"/>
    <property type="match status" value="3"/>
</dbReference>
<feature type="disulfide bond" evidence="9">
    <location>
        <begin position="116"/>
        <end position="134"/>
    </location>
</feature>
<evidence type="ECO:0000256" key="2">
    <source>
        <dbReference type="ARBA" id="ARBA00022703"/>
    </source>
</evidence>
<feature type="disulfide bond" evidence="9">
    <location>
        <begin position="409"/>
        <end position="422"/>
    </location>
</feature>
<evidence type="ECO:0000256" key="1">
    <source>
        <dbReference type="ARBA" id="ARBA00004370"/>
    </source>
</evidence>
<dbReference type="GO" id="GO:0036462">
    <property type="term" value="P:TRAIL-activated apoptotic signaling pathway"/>
    <property type="evidence" value="ECO:0007669"/>
    <property type="project" value="TreeGrafter"/>
</dbReference>
<dbReference type="GO" id="GO:0009986">
    <property type="term" value="C:cell surface"/>
    <property type="evidence" value="ECO:0007669"/>
    <property type="project" value="TreeGrafter"/>
</dbReference>
<dbReference type="AlphaFoldDB" id="A0AA40HQA7"/>
<dbReference type="GO" id="GO:0004888">
    <property type="term" value="F:transmembrane signaling receptor activity"/>
    <property type="evidence" value="ECO:0007669"/>
    <property type="project" value="UniProtKB-ARBA"/>
</dbReference>
<evidence type="ECO:0000313" key="12">
    <source>
        <dbReference type="EMBL" id="KAK1335347.1"/>
    </source>
</evidence>
<dbReference type="Gene3D" id="2.10.50.10">
    <property type="entry name" value="Tumor Necrosis Factor Receptor, subunit A, domain 2"/>
    <property type="match status" value="4"/>
</dbReference>
<organism evidence="12 13">
    <name type="scientific">Cnephaeus nilssonii</name>
    <name type="common">Northern bat</name>
    <name type="synonym">Eptesicus nilssonii</name>
    <dbReference type="NCBI Taxonomy" id="3371016"/>
    <lineage>
        <taxon>Eukaryota</taxon>
        <taxon>Metazoa</taxon>
        <taxon>Chordata</taxon>
        <taxon>Craniata</taxon>
        <taxon>Vertebrata</taxon>
        <taxon>Euteleostomi</taxon>
        <taxon>Mammalia</taxon>
        <taxon>Eutheria</taxon>
        <taxon>Laurasiatheria</taxon>
        <taxon>Chiroptera</taxon>
        <taxon>Yangochiroptera</taxon>
        <taxon>Vespertilionidae</taxon>
        <taxon>Cnephaeus</taxon>
    </lineage>
</organism>
<keyword evidence="13" id="KW-1185">Reference proteome</keyword>
<sequence length="551" mass="59362">MGRAWSPGPGDLLAVGEQWLRHFHGLVTCGDDSNANARDRDLCLLTGEPAQAWRGGRTGGAGRAWWSDRTPTSCTGHYVEEPCSSPHTRSECVACDTGTYMGHANGLRSCLLCTTCREDEEMVSDCTPTRDRRCRCKTGKYYCDAEPCPESCHRCTRCPEGKVVLQACNATADTQCGPPGPGAASRHRLLWVAGWLFSAVVGALVILHVTKPGGGGCPAARCCPLAGPVSTGRAYRRESLVSAAQPRPAPSGEWLPAPSAGAFPGLLGPDSWNMPGYSFIPDHPVVTLGLRVCRTATQASPELSGQHVAPSSTREGLSFIQFRLMRPRRLLLLLLLLLLLPPPPARAAVAAGSEPDDPNQHAARSPPVTCEPGHYLTTDCYMGQALGCCPCPHGSFLSHPNRELSCSLCTPCREDEEMVSDCTPTRDRQCRCETGKYYCHAEPCPESCHRCTRYRLGRGQPCRLGPRARPAAATSDLCSVCRRRLLLRLRAALCKRSLLGGRCSRGGRLSGMAALNAITHTFPEQVHPGVPGGPRWGDLLGRHDRGKALAE</sequence>
<evidence type="ECO:0000256" key="10">
    <source>
        <dbReference type="SAM" id="MobiDB-lite"/>
    </source>
</evidence>
<reference evidence="12" key="1">
    <citation type="submission" date="2023-06" db="EMBL/GenBank/DDBJ databases">
        <title>Reference genome for the Northern bat (Eptesicus nilssonii), a most northern bat species.</title>
        <authorList>
            <person name="Laine V.N."/>
            <person name="Pulliainen A.T."/>
            <person name="Lilley T.M."/>
        </authorList>
    </citation>
    <scope>NUCLEOTIDE SEQUENCE</scope>
    <source>
        <strain evidence="12">BLF_Eptnil</strain>
        <tissue evidence="12">Kidney</tissue>
    </source>
</reference>
<feature type="repeat" description="TNFR-Cys" evidence="9">
    <location>
        <begin position="390"/>
        <end position="430"/>
    </location>
</feature>
<feature type="disulfide bond" evidence="9">
    <location>
        <begin position="412"/>
        <end position="430"/>
    </location>
</feature>
<evidence type="ECO:0000259" key="11">
    <source>
        <dbReference type="PROSITE" id="PS50050"/>
    </source>
</evidence>
<evidence type="ECO:0000313" key="13">
    <source>
        <dbReference type="Proteomes" id="UP001177744"/>
    </source>
</evidence>
<feature type="disulfide bond" evidence="9">
    <location>
        <begin position="391"/>
        <end position="406"/>
    </location>
</feature>
<dbReference type="GO" id="GO:0043065">
    <property type="term" value="P:positive regulation of apoptotic process"/>
    <property type="evidence" value="ECO:0007669"/>
    <property type="project" value="TreeGrafter"/>
</dbReference>
<feature type="disulfide bond" evidence="9">
    <location>
        <begin position="113"/>
        <end position="126"/>
    </location>
</feature>
<evidence type="ECO:0000256" key="7">
    <source>
        <dbReference type="ARBA" id="ARBA00023170"/>
    </source>
</evidence>
<dbReference type="CDD" id="cd15837">
    <property type="entry name" value="TNFRSF26"/>
    <property type="match status" value="1"/>
</dbReference>
<keyword evidence="7" id="KW-0675">Receptor</keyword>
<keyword evidence="8" id="KW-0325">Glycoprotein</keyword>
<keyword evidence="2" id="KW-0053">Apoptosis</keyword>
<feature type="disulfide bond" evidence="9">
    <location>
        <begin position="158"/>
        <end position="176"/>
    </location>
</feature>
<dbReference type="InterPro" id="IPR001368">
    <property type="entry name" value="TNFR/NGFR_Cys_rich_reg"/>
</dbReference>
<comment type="caution">
    <text evidence="9">Lacks conserved residue(s) required for the propagation of feature annotation.</text>
</comment>
<feature type="repeat" description="TNFR-Cys" evidence="9">
    <location>
        <begin position="135"/>
        <end position="176"/>
    </location>
</feature>
<feature type="domain" description="TNFR-Cys" evidence="11">
    <location>
        <begin position="390"/>
        <end position="430"/>
    </location>
</feature>
<feature type="domain" description="TNFR-Cys" evidence="11">
    <location>
        <begin position="135"/>
        <end position="176"/>
    </location>
</feature>
<evidence type="ECO:0000256" key="8">
    <source>
        <dbReference type="ARBA" id="ARBA00023180"/>
    </source>
</evidence>
<evidence type="ECO:0000256" key="5">
    <source>
        <dbReference type="ARBA" id="ARBA00023136"/>
    </source>
</evidence>
<dbReference type="SMART" id="SM00208">
    <property type="entry name" value="TNFR"/>
    <property type="match status" value="3"/>
</dbReference>
<feature type="domain" description="TNFR-Cys" evidence="11">
    <location>
        <begin position="94"/>
        <end position="134"/>
    </location>
</feature>
<dbReference type="InterPro" id="IPR052491">
    <property type="entry name" value="TNFRSF10"/>
</dbReference>
<dbReference type="PROSITE" id="PS00652">
    <property type="entry name" value="TNFR_NGFR_1"/>
    <property type="match status" value="1"/>
</dbReference>
<dbReference type="PROSITE" id="PS50050">
    <property type="entry name" value="TNFR_NGFR_2"/>
    <property type="match status" value="3"/>
</dbReference>